<proteinExistence type="predicted"/>
<dbReference type="Proteomes" id="UP000234681">
    <property type="component" value="Chromosome 6"/>
</dbReference>
<dbReference type="EMBL" id="CH473982">
    <property type="protein sequence ID" value="EDL81397.1"/>
    <property type="molecule type" value="Genomic_DNA"/>
</dbReference>
<keyword evidence="1" id="KW-0812">Transmembrane</keyword>
<evidence type="ECO:0000256" key="1">
    <source>
        <dbReference type="SAM" id="Phobius"/>
    </source>
</evidence>
<reference evidence="3" key="1">
    <citation type="submission" date="2005-09" db="EMBL/GenBank/DDBJ databases">
        <authorList>
            <person name="Mural R.J."/>
            <person name="Li P.W."/>
            <person name="Adams M.D."/>
            <person name="Amanatides P.G."/>
            <person name="Baden-Tillson H."/>
            <person name="Barnstead M."/>
            <person name="Chin S.H."/>
            <person name="Dew I."/>
            <person name="Evans C.A."/>
            <person name="Ferriera S."/>
            <person name="Flanigan M."/>
            <person name="Fosler C."/>
            <person name="Glodek A."/>
            <person name="Gu Z."/>
            <person name="Holt R.A."/>
            <person name="Jennings D."/>
            <person name="Kraft C.L."/>
            <person name="Lu F."/>
            <person name="Nguyen T."/>
            <person name="Nusskern D.R."/>
            <person name="Pfannkoch C.M."/>
            <person name="Sitter C."/>
            <person name="Sutton G.G."/>
            <person name="Venter J.C."/>
            <person name="Wang Z."/>
            <person name="Woodage T."/>
            <person name="Zheng X.H."/>
            <person name="Zhong F."/>
        </authorList>
    </citation>
    <scope>NUCLEOTIDE SEQUENCE [LARGE SCALE GENOMIC DNA]</scope>
    <source>
        <strain>BN</strain>
        <strain evidence="3">Sprague-Dawley</strain>
    </source>
</reference>
<dbReference type="AlphaFoldDB" id="A6JDK4"/>
<evidence type="ECO:0000313" key="2">
    <source>
        <dbReference type="EMBL" id="EDL81397.1"/>
    </source>
</evidence>
<keyword evidence="1" id="KW-1133">Transmembrane helix</keyword>
<name>A6JDK4_RAT</name>
<feature type="transmembrane region" description="Helical" evidence="1">
    <location>
        <begin position="23"/>
        <end position="44"/>
    </location>
</feature>
<organism evidence="2 3">
    <name type="scientific">Rattus norvegicus</name>
    <name type="common">Rat</name>
    <dbReference type="NCBI Taxonomy" id="10116"/>
    <lineage>
        <taxon>Eukaryota</taxon>
        <taxon>Metazoa</taxon>
        <taxon>Chordata</taxon>
        <taxon>Craniata</taxon>
        <taxon>Vertebrata</taxon>
        <taxon>Euteleostomi</taxon>
        <taxon>Mammalia</taxon>
        <taxon>Eutheria</taxon>
        <taxon>Euarchontoglires</taxon>
        <taxon>Glires</taxon>
        <taxon>Rodentia</taxon>
        <taxon>Myomorpha</taxon>
        <taxon>Muroidea</taxon>
        <taxon>Muridae</taxon>
        <taxon>Murinae</taxon>
        <taxon>Rattus</taxon>
    </lineage>
</organism>
<accession>A6JDK4</accession>
<evidence type="ECO:0000313" key="3">
    <source>
        <dbReference type="Proteomes" id="UP000234681"/>
    </source>
</evidence>
<protein>
    <submittedName>
        <fullName evidence="2">RCG20613, isoform CRA_b</fullName>
    </submittedName>
</protein>
<keyword evidence="1" id="KW-0472">Membrane</keyword>
<sequence>MCHGRIAPKSSSEFVVTSVGHGVFLQLVILCSLLGDGLASVWYVQQEASSLKPDRARWGTCC</sequence>
<gene>
    <name evidence="2" type="ORF">rCG_20613</name>
</gene>